<dbReference type="InterPro" id="IPR045632">
    <property type="entry name" value="DUF6314"/>
</dbReference>
<dbReference type="AlphaFoldDB" id="A0A1E5QCM9"/>
<feature type="domain" description="DUF6314" evidence="1">
    <location>
        <begin position="19"/>
        <end position="148"/>
    </location>
</feature>
<dbReference type="STRING" id="28181.BEN30_03225"/>
<evidence type="ECO:0000313" key="2">
    <source>
        <dbReference type="EMBL" id="OEJ69445.1"/>
    </source>
</evidence>
<accession>A0A1E5QCM9</accession>
<keyword evidence="3" id="KW-1185">Reference proteome</keyword>
<comment type="caution">
    <text evidence="2">The sequence shown here is derived from an EMBL/GenBank/DDBJ whole genome shotgun (WGS) entry which is preliminary data.</text>
</comment>
<dbReference type="Proteomes" id="UP000095347">
    <property type="component" value="Unassembled WGS sequence"/>
</dbReference>
<proteinExistence type="predicted"/>
<reference evidence="3" key="1">
    <citation type="submission" date="2016-07" db="EMBL/GenBank/DDBJ databases">
        <authorList>
            <person name="Florea S."/>
            <person name="Webb J.S."/>
            <person name="Jaromczyk J."/>
            <person name="Schardl C.L."/>
        </authorList>
    </citation>
    <scope>NUCLEOTIDE SEQUENCE [LARGE SCALE GENOMIC DNA]</scope>
    <source>
        <strain evidence="3">MV-1</strain>
    </source>
</reference>
<gene>
    <name evidence="2" type="ORF">BEN30_03225</name>
</gene>
<dbReference type="EMBL" id="MCGG01000007">
    <property type="protein sequence ID" value="OEJ69445.1"/>
    <property type="molecule type" value="Genomic_DNA"/>
</dbReference>
<organism evidence="2 3">
    <name type="scientific">Magnetovibrio blakemorei</name>
    <dbReference type="NCBI Taxonomy" id="28181"/>
    <lineage>
        <taxon>Bacteria</taxon>
        <taxon>Pseudomonadati</taxon>
        <taxon>Pseudomonadota</taxon>
        <taxon>Alphaproteobacteria</taxon>
        <taxon>Rhodospirillales</taxon>
        <taxon>Magnetovibrionaceae</taxon>
        <taxon>Magnetovibrio</taxon>
    </lineage>
</organism>
<name>A0A1E5QCM9_9PROT</name>
<evidence type="ECO:0000313" key="3">
    <source>
        <dbReference type="Proteomes" id="UP000095347"/>
    </source>
</evidence>
<sequence>MGRSTQGAPLNVEDLYGFLEGTWQFERKVHDTLLGQEGDCIGVAQFYANGNTLNYEEEGELTMGEIVVSTERKYLYKFIAPSMAEVRFSDGRFFHVLDLTKGMVRVEHQCGDDTYHGVYRVVEPRMWLSVWRIIGPRKSQVITTRYLRVTAN</sequence>
<dbReference type="Pfam" id="PF19834">
    <property type="entry name" value="DUF6314"/>
    <property type="match status" value="1"/>
</dbReference>
<protein>
    <recommendedName>
        <fullName evidence="1">DUF6314 domain-containing protein</fullName>
    </recommendedName>
</protein>
<evidence type="ECO:0000259" key="1">
    <source>
        <dbReference type="Pfam" id="PF19834"/>
    </source>
</evidence>